<evidence type="ECO:0000313" key="4">
    <source>
        <dbReference type="Proteomes" id="UP000294854"/>
    </source>
</evidence>
<keyword evidence="4" id="KW-1185">Reference proteome</keyword>
<dbReference type="SUPFAM" id="SSF51230">
    <property type="entry name" value="Single hybrid motif"/>
    <property type="match status" value="1"/>
</dbReference>
<dbReference type="Pfam" id="PF01597">
    <property type="entry name" value="GCV_H"/>
    <property type="match status" value="1"/>
</dbReference>
<dbReference type="InterPro" id="IPR000089">
    <property type="entry name" value="Biotin_lipoyl"/>
</dbReference>
<dbReference type="STRING" id="1122149.FD44_GL000362"/>
<evidence type="ECO:0000256" key="1">
    <source>
        <dbReference type="ARBA" id="ARBA00022823"/>
    </source>
</evidence>
<dbReference type="PANTHER" id="PTHR11715:SF3">
    <property type="entry name" value="GLYCINE CLEAVAGE SYSTEM H PROTEIN-RELATED"/>
    <property type="match status" value="1"/>
</dbReference>
<evidence type="ECO:0000313" key="3">
    <source>
        <dbReference type="EMBL" id="TDG75072.1"/>
    </source>
</evidence>
<dbReference type="CDD" id="cd06848">
    <property type="entry name" value="GCS_H"/>
    <property type="match status" value="1"/>
</dbReference>
<protein>
    <recommendedName>
        <fullName evidence="2">Lipoyl-binding domain-containing protein</fullName>
    </recommendedName>
</protein>
<proteinExistence type="predicted"/>
<sequence length="130" mass="14686">MTNSPQQTGFWAKLKSFFTGHSSRSAAFEPTEKEGVWYWKNPDSGNTLVGLTKFAYQDIGNITFVVYPTAEDSIETDDDLVELEGDKAVENLKAPVSGHIVKRNQDLIDNPEKISEQSDRDNWLMEITEN</sequence>
<name>A0A4R5NKA6_9LACO</name>
<gene>
    <name evidence="3" type="ORF">C5L31_001702</name>
</gene>
<dbReference type="Gene3D" id="2.40.50.100">
    <property type="match status" value="1"/>
</dbReference>
<evidence type="ECO:0000259" key="2">
    <source>
        <dbReference type="PROSITE" id="PS50968"/>
    </source>
</evidence>
<accession>A0A4R5NKA6</accession>
<dbReference type="GO" id="GO:0019464">
    <property type="term" value="P:glycine decarboxylation via glycine cleavage system"/>
    <property type="evidence" value="ECO:0007669"/>
    <property type="project" value="InterPro"/>
</dbReference>
<dbReference type="GO" id="GO:0005960">
    <property type="term" value="C:glycine cleavage complex"/>
    <property type="evidence" value="ECO:0007669"/>
    <property type="project" value="InterPro"/>
</dbReference>
<keyword evidence="1" id="KW-0450">Lipoyl</keyword>
<dbReference type="RefSeq" id="WP_010619353.1">
    <property type="nucleotide sequence ID" value="NZ_PUFO01000070.1"/>
</dbReference>
<dbReference type="AlphaFoldDB" id="A0A4R5NKA6"/>
<organism evidence="3 4">
    <name type="scientific">Secundilactobacillus malefermentans</name>
    <dbReference type="NCBI Taxonomy" id="176292"/>
    <lineage>
        <taxon>Bacteria</taxon>
        <taxon>Bacillati</taxon>
        <taxon>Bacillota</taxon>
        <taxon>Bacilli</taxon>
        <taxon>Lactobacillales</taxon>
        <taxon>Lactobacillaceae</taxon>
        <taxon>Secundilactobacillus</taxon>
    </lineage>
</organism>
<dbReference type="PROSITE" id="PS50968">
    <property type="entry name" value="BIOTINYL_LIPOYL"/>
    <property type="match status" value="1"/>
</dbReference>
<reference evidence="3 4" key="1">
    <citation type="journal article" date="2019" name="Appl. Microbiol. Biotechnol.">
        <title>Uncovering carbohydrate metabolism through a genotype-phenotype association study of 56 lactic acid bacteria genomes.</title>
        <authorList>
            <person name="Buron-Moles G."/>
            <person name="Chailyan A."/>
            <person name="Dolejs I."/>
            <person name="Forster J."/>
            <person name="Miks M.H."/>
        </authorList>
    </citation>
    <scope>NUCLEOTIDE SEQUENCE [LARGE SCALE GENOMIC DNA]</scope>
    <source>
        <strain evidence="3 4">ATCC 49373</strain>
    </source>
</reference>
<dbReference type="GO" id="GO:0005829">
    <property type="term" value="C:cytosol"/>
    <property type="evidence" value="ECO:0007669"/>
    <property type="project" value="TreeGrafter"/>
</dbReference>
<dbReference type="GO" id="GO:0009249">
    <property type="term" value="P:protein lipoylation"/>
    <property type="evidence" value="ECO:0007669"/>
    <property type="project" value="TreeGrafter"/>
</dbReference>
<dbReference type="InterPro" id="IPR033753">
    <property type="entry name" value="GCV_H/Fam206"/>
</dbReference>
<dbReference type="OrthoDB" id="2401220at2"/>
<dbReference type="InterPro" id="IPR011053">
    <property type="entry name" value="Single_hybrid_motif"/>
</dbReference>
<dbReference type="EMBL" id="PUFO01000070">
    <property type="protein sequence ID" value="TDG75072.1"/>
    <property type="molecule type" value="Genomic_DNA"/>
</dbReference>
<dbReference type="PANTHER" id="PTHR11715">
    <property type="entry name" value="GLYCINE CLEAVAGE SYSTEM H PROTEIN"/>
    <property type="match status" value="1"/>
</dbReference>
<dbReference type="InterPro" id="IPR002930">
    <property type="entry name" value="GCV_H"/>
</dbReference>
<feature type="domain" description="Lipoyl-binding" evidence="2">
    <location>
        <begin position="46"/>
        <end position="128"/>
    </location>
</feature>
<dbReference type="Proteomes" id="UP000294854">
    <property type="component" value="Unassembled WGS sequence"/>
</dbReference>
<comment type="caution">
    <text evidence="3">The sequence shown here is derived from an EMBL/GenBank/DDBJ whole genome shotgun (WGS) entry which is preliminary data.</text>
</comment>